<feature type="transmembrane region" description="Helical" evidence="1">
    <location>
        <begin position="20"/>
        <end position="39"/>
    </location>
</feature>
<evidence type="ECO:0000259" key="2">
    <source>
        <dbReference type="Pfam" id="PF09990"/>
    </source>
</evidence>
<reference evidence="3 4" key="1">
    <citation type="journal article" date="2013" name="Genome Announc.">
        <title>Draft Genome Sequence of Desulfotignum phosphitoxidans DSM 13687 Strain FiPS-3.</title>
        <authorList>
            <person name="Poehlein A."/>
            <person name="Daniel R."/>
            <person name="Simeonova D.D."/>
        </authorList>
    </citation>
    <scope>NUCLEOTIDE SEQUENCE [LARGE SCALE GENOMIC DNA]</scope>
    <source>
        <strain evidence="3 4">DSM 13687</strain>
    </source>
</reference>
<dbReference type="PATRIC" id="fig|1286635.3.peg.4270"/>
<feature type="domain" description="DUF2231" evidence="2">
    <location>
        <begin position="16"/>
        <end position="137"/>
    </location>
</feature>
<proteinExistence type="predicted"/>
<keyword evidence="1" id="KW-0472">Membrane</keyword>
<keyword evidence="1" id="KW-0812">Transmembrane</keyword>
<keyword evidence="4" id="KW-1185">Reference proteome</keyword>
<dbReference type="Proteomes" id="UP000014216">
    <property type="component" value="Unassembled WGS sequence"/>
</dbReference>
<evidence type="ECO:0000313" key="4">
    <source>
        <dbReference type="Proteomes" id="UP000014216"/>
    </source>
</evidence>
<dbReference type="EMBL" id="APJX01000012">
    <property type="protein sequence ID" value="EMS77812.1"/>
    <property type="molecule type" value="Genomic_DNA"/>
</dbReference>
<sequence length="141" mass="15627">MTDVIFGFLNSIGFTHPLHPALTHIPMGMVLGAVVFRLVSFLPRMKMLAKTGYHCVILALVGVIPTIFTGYLDWQHRFGGEWEFLIVLKMFLAAVLTVLLLVTAIKDDPENRGFNRLTGWYVLMALVAIGLGFSGGELQYG</sequence>
<dbReference type="RefSeq" id="WP_006968250.1">
    <property type="nucleotide sequence ID" value="NZ_APJX01000012.1"/>
</dbReference>
<feature type="transmembrane region" description="Helical" evidence="1">
    <location>
        <begin position="51"/>
        <end position="72"/>
    </location>
</feature>
<name>S0G0T6_9BACT</name>
<gene>
    <name evidence="3" type="ORF">Dpo_12c00900</name>
</gene>
<comment type="caution">
    <text evidence="3">The sequence shown here is derived from an EMBL/GenBank/DDBJ whole genome shotgun (WGS) entry which is preliminary data.</text>
</comment>
<dbReference type="AlphaFoldDB" id="S0G0T6"/>
<dbReference type="OrthoDB" id="5431724at2"/>
<feature type="transmembrane region" description="Helical" evidence="1">
    <location>
        <begin position="117"/>
        <end position="136"/>
    </location>
</feature>
<evidence type="ECO:0000256" key="1">
    <source>
        <dbReference type="SAM" id="Phobius"/>
    </source>
</evidence>
<dbReference type="InterPro" id="IPR019251">
    <property type="entry name" value="DUF2231_TM"/>
</dbReference>
<accession>S0G0T6</accession>
<feature type="transmembrane region" description="Helical" evidence="1">
    <location>
        <begin position="84"/>
        <end position="105"/>
    </location>
</feature>
<keyword evidence="1" id="KW-1133">Transmembrane helix</keyword>
<organism evidence="3 4">
    <name type="scientific">Desulfotignum phosphitoxidans DSM 13687</name>
    <dbReference type="NCBI Taxonomy" id="1286635"/>
    <lineage>
        <taxon>Bacteria</taxon>
        <taxon>Pseudomonadati</taxon>
        <taxon>Thermodesulfobacteriota</taxon>
        <taxon>Desulfobacteria</taxon>
        <taxon>Desulfobacterales</taxon>
        <taxon>Desulfobacteraceae</taxon>
        <taxon>Desulfotignum</taxon>
    </lineage>
</organism>
<evidence type="ECO:0000313" key="3">
    <source>
        <dbReference type="EMBL" id="EMS77812.1"/>
    </source>
</evidence>
<dbReference type="Pfam" id="PF09990">
    <property type="entry name" value="DUF2231"/>
    <property type="match status" value="1"/>
</dbReference>
<protein>
    <submittedName>
        <fullName evidence="3">Putative membrane protein</fullName>
    </submittedName>
</protein>